<sequence>RRPTLKGSEFLREKAIPRERKRRTRVPKCHSLIFITIGARLELGEVPIERPGAEIHLHSMISASEYAFASFSME</sequence>
<evidence type="ECO:0000313" key="1">
    <source>
        <dbReference type="EMBL" id="CAI0444660.1"/>
    </source>
</evidence>
<reference evidence="1" key="1">
    <citation type="submission" date="2022-08" db="EMBL/GenBank/DDBJ databases">
        <authorList>
            <person name="Gutierrez-Valencia J."/>
        </authorList>
    </citation>
    <scope>NUCLEOTIDE SEQUENCE</scope>
</reference>
<name>A0AAV0MFV4_9ROSI</name>
<accession>A0AAV0MFV4</accession>
<dbReference type="Proteomes" id="UP001154282">
    <property type="component" value="Unassembled WGS sequence"/>
</dbReference>
<proteinExistence type="predicted"/>
<gene>
    <name evidence="1" type="ORF">LITE_LOCUS28185</name>
</gene>
<organism evidence="1 2">
    <name type="scientific">Linum tenue</name>
    <dbReference type="NCBI Taxonomy" id="586396"/>
    <lineage>
        <taxon>Eukaryota</taxon>
        <taxon>Viridiplantae</taxon>
        <taxon>Streptophyta</taxon>
        <taxon>Embryophyta</taxon>
        <taxon>Tracheophyta</taxon>
        <taxon>Spermatophyta</taxon>
        <taxon>Magnoliopsida</taxon>
        <taxon>eudicotyledons</taxon>
        <taxon>Gunneridae</taxon>
        <taxon>Pentapetalae</taxon>
        <taxon>rosids</taxon>
        <taxon>fabids</taxon>
        <taxon>Malpighiales</taxon>
        <taxon>Linaceae</taxon>
        <taxon>Linum</taxon>
    </lineage>
</organism>
<feature type="non-terminal residue" evidence="1">
    <location>
        <position position="1"/>
    </location>
</feature>
<dbReference type="EMBL" id="CAMGYJ010000007">
    <property type="protein sequence ID" value="CAI0444660.1"/>
    <property type="molecule type" value="Genomic_DNA"/>
</dbReference>
<comment type="caution">
    <text evidence="1">The sequence shown here is derived from an EMBL/GenBank/DDBJ whole genome shotgun (WGS) entry which is preliminary data.</text>
</comment>
<protein>
    <submittedName>
        <fullName evidence="1">Uncharacterized protein</fullName>
    </submittedName>
</protein>
<evidence type="ECO:0000313" key="2">
    <source>
        <dbReference type="Proteomes" id="UP001154282"/>
    </source>
</evidence>
<dbReference type="AlphaFoldDB" id="A0AAV0MFV4"/>
<keyword evidence="2" id="KW-1185">Reference proteome</keyword>